<dbReference type="EMBL" id="JAKWBI020000127">
    <property type="protein sequence ID" value="KAJ2902026.1"/>
    <property type="molecule type" value="Genomic_DNA"/>
</dbReference>
<evidence type="ECO:0000256" key="1">
    <source>
        <dbReference type="ARBA" id="ARBA00023002"/>
    </source>
</evidence>
<name>A0AAD5WS54_9PEZI</name>
<keyword evidence="5" id="KW-1185">Reference proteome</keyword>
<proteinExistence type="inferred from homology"/>
<comment type="similarity">
    <text evidence="2">Belongs to the NAD(P)-dependent epimerase/dehydratase family. Dihydroflavonol-4-reductase subfamily.</text>
</comment>
<comment type="caution">
    <text evidence="4">The sequence shown here is derived from an EMBL/GenBank/DDBJ whole genome shotgun (WGS) entry which is preliminary data.</text>
</comment>
<dbReference type="GO" id="GO:0016616">
    <property type="term" value="F:oxidoreductase activity, acting on the CH-OH group of donors, NAD or NADP as acceptor"/>
    <property type="evidence" value="ECO:0007669"/>
    <property type="project" value="TreeGrafter"/>
</dbReference>
<dbReference type="AlphaFoldDB" id="A0AAD5WS54"/>
<dbReference type="PANTHER" id="PTHR10366">
    <property type="entry name" value="NAD DEPENDENT EPIMERASE/DEHYDRATASE"/>
    <property type="match status" value="1"/>
</dbReference>
<feature type="domain" description="NAD-dependent epimerase/dehydratase" evidence="3">
    <location>
        <begin position="5"/>
        <end position="256"/>
    </location>
</feature>
<keyword evidence="1" id="KW-0560">Oxidoreductase</keyword>
<dbReference type="Proteomes" id="UP001201980">
    <property type="component" value="Unassembled WGS sequence"/>
</dbReference>
<dbReference type="InterPro" id="IPR050425">
    <property type="entry name" value="NAD(P)_dehydrat-like"/>
</dbReference>
<dbReference type="InterPro" id="IPR001509">
    <property type="entry name" value="Epimerase_deHydtase"/>
</dbReference>
<gene>
    <name evidence="4" type="ORF">MKZ38_001119</name>
</gene>
<evidence type="ECO:0000313" key="4">
    <source>
        <dbReference type="EMBL" id="KAJ2902026.1"/>
    </source>
</evidence>
<dbReference type="Gene3D" id="3.40.50.720">
    <property type="entry name" value="NAD(P)-binding Rossmann-like Domain"/>
    <property type="match status" value="1"/>
</dbReference>
<evidence type="ECO:0000259" key="3">
    <source>
        <dbReference type="Pfam" id="PF01370"/>
    </source>
</evidence>
<evidence type="ECO:0000256" key="2">
    <source>
        <dbReference type="ARBA" id="ARBA00023445"/>
    </source>
</evidence>
<dbReference type="CDD" id="cd05227">
    <property type="entry name" value="AR_SDR_e"/>
    <property type="match status" value="1"/>
</dbReference>
<dbReference type="FunFam" id="3.40.50.720:FF:000191">
    <property type="entry name" value="Methylglyoxal reductase (NADPH-dependent)"/>
    <property type="match status" value="1"/>
</dbReference>
<dbReference type="SUPFAM" id="SSF51735">
    <property type="entry name" value="NAD(P)-binding Rossmann-fold domains"/>
    <property type="match status" value="1"/>
</dbReference>
<accession>A0AAD5WS54</accession>
<dbReference type="PANTHER" id="PTHR10366:SF564">
    <property type="entry name" value="STEROL-4-ALPHA-CARBOXYLATE 3-DEHYDROGENASE, DECARBOXYLATING"/>
    <property type="match status" value="1"/>
</dbReference>
<organism evidence="4 5">
    <name type="scientific">Zalerion maritima</name>
    <dbReference type="NCBI Taxonomy" id="339359"/>
    <lineage>
        <taxon>Eukaryota</taxon>
        <taxon>Fungi</taxon>
        <taxon>Dikarya</taxon>
        <taxon>Ascomycota</taxon>
        <taxon>Pezizomycotina</taxon>
        <taxon>Sordariomycetes</taxon>
        <taxon>Lulworthiomycetidae</taxon>
        <taxon>Lulworthiales</taxon>
        <taxon>Lulworthiaceae</taxon>
        <taxon>Zalerion</taxon>
    </lineage>
</organism>
<dbReference type="InterPro" id="IPR036291">
    <property type="entry name" value="NAD(P)-bd_dom_sf"/>
</dbReference>
<evidence type="ECO:0000313" key="5">
    <source>
        <dbReference type="Proteomes" id="UP001201980"/>
    </source>
</evidence>
<reference evidence="4" key="1">
    <citation type="submission" date="2022-07" db="EMBL/GenBank/DDBJ databases">
        <title>Draft genome sequence of Zalerion maritima ATCC 34329, a (micro)plastics degrading marine fungus.</title>
        <authorList>
            <person name="Paco A."/>
            <person name="Goncalves M.F.M."/>
            <person name="Rocha-Santos T.A.P."/>
            <person name="Alves A."/>
        </authorList>
    </citation>
    <scope>NUCLEOTIDE SEQUENCE</scope>
    <source>
        <strain evidence="4">ATCC 34329</strain>
    </source>
</reference>
<dbReference type="Pfam" id="PF01370">
    <property type="entry name" value="Epimerase"/>
    <property type="match status" value="1"/>
</dbReference>
<protein>
    <recommendedName>
        <fullName evidence="3">NAD-dependent epimerase/dehydratase domain-containing protein</fullName>
    </recommendedName>
</protein>
<sequence length="344" mass="37538">MTKFLLTGGSGFIAAHILEQLLEAGHTVVTTVRSEPKAAPIRKAHANDISSGKLEVFIVPDINAPGAFDNVVKSPNIELVLHTASPFHYKFSDPQTELLDPAINGTTSILRAVTASCPTVKRVVITSSFASIINDTYITDPNFTFSEKDWNPITPDQIYTSKANAYRASKTFAEMSAWKFVEEEKPGWDLATICPPLVFGPLAHHIDSLLEVNTSNERIVGLAEGHWKENGIPPTAVYFWVDVRDVAKAHIQATLVSEAGGKRFLVTAGYFCHDDMVEAVGKEFPSLKEKLPQVGTENGVLPPADKICKVDNERATKVLGIDWIGIGKSTVDTVKSLDKVDKLI</sequence>